<accession>A0ACC2FZ18</accession>
<evidence type="ECO:0000313" key="2">
    <source>
        <dbReference type="Proteomes" id="UP001157502"/>
    </source>
</evidence>
<organism evidence="1 2">
    <name type="scientific">Dallia pectoralis</name>
    <name type="common">Alaska blackfish</name>
    <dbReference type="NCBI Taxonomy" id="75939"/>
    <lineage>
        <taxon>Eukaryota</taxon>
        <taxon>Metazoa</taxon>
        <taxon>Chordata</taxon>
        <taxon>Craniata</taxon>
        <taxon>Vertebrata</taxon>
        <taxon>Euteleostomi</taxon>
        <taxon>Actinopterygii</taxon>
        <taxon>Neopterygii</taxon>
        <taxon>Teleostei</taxon>
        <taxon>Protacanthopterygii</taxon>
        <taxon>Esociformes</taxon>
        <taxon>Umbridae</taxon>
        <taxon>Dallia</taxon>
    </lineage>
</organism>
<protein>
    <submittedName>
        <fullName evidence="1">Uncharacterized protein</fullName>
    </submittedName>
</protein>
<reference evidence="1" key="1">
    <citation type="submission" date="2021-05" db="EMBL/GenBank/DDBJ databases">
        <authorList>
            <person name="Pan Q."/>
            <person name="Jouanno E."/>
            <person name="Zahm M."/>
            <person name="Klopp C."/>
            <person name="Cabau C."/>
            <person name="Louis A."/>
            <person name="Berthelot C."/>
            <person name="Parey E."/>
            <person name="Roest Crollius H."/>
            <person name="Montfort J."/>
            <person name="Robinson-Rechavi M."/>
            <person name="Bouchez O."/>
            <person name="Lampietro C."/>
            <person name="Lopez Roques C."/>
            <person name="Donnadieu C."/>
            <person name="Postlethwait J."/>
            <person name="Bobe J."/>
            <person name="Dillon D."/>
            <person name="Chandos A."/>
            <person name="von Hippel F."/>
            <person name="Guiguen Y."/>
        </authorList>
    </citation>
    <scope>NUCLEOTIDE SEQUENCE</scope>
    <source>
        <strain evidence="1">YG-Jan2019</strain>
    </source>
</reference>
<dbReference type="Proteomes" id="UP001157502">
    <property type="component" value="Chromosome 20"/>
</dbReference>
<keyword evidence="2" id="KW-1185">Reference proteome</keyword>
<sequence length="195" mass="21934">MSLKLPLEVGLQLMVSRPPACDHIVELLNWFNEIDQIIVVMEHPAPCMDLIELMHTITHGAIREEFVRVIWKQAVLACRHCKHCGVLHRDVKGENLLLQLDTFTVKLVDFGCSDLLQEELYSEYFGELAAANMSLSLLVSQAPCCTAHWSVLSNGRAMVTRPLPGLWASFCTSWPTETFPFRTKSKYAVGTTCLS</sequence>
<evidence type="ECO:0000313" key="1">
    <source>
        <dbReference type="EMBL" id="KAJ7996480.1"/>
    </source>
</evidence>
<gene>
    <name evidence="1" type="ORF">DPEC_G00237500</name>
</gene>
<name>A0ACC2FZ18_DALPE</name>
<dbReference type="EMBL" id="CM055747">
    <property type="protein sequence ID" value="KAJ7996480.1"/>
    <property type="molecule type" value="Genomic_DNA"/>
</dbReference>
<comment type="caution">
    <text evidence="1">The sequence shown here is derived from an EMBL/GenBank/DDBJ whole genome shotgun (WGS) entry which is preliminary data.</text>
</comment>
<proteinExistence type="predicted"/>